<dbReference type="CDD" id="cd01127">
    <property type="entry name" value="TrwB_TraG_TraD_VirD4"/>
    <property type="match status" value="1"/>
</dbReference>
<feature type="domain" description="TraD/TraG TraM recognition site" evidence="1">
    <location>
        <begin position="9"/>
        <end position="71"/>
    </location>
</feature>
<dbReference type="RefSeq" id="WP_367781106.1">
    <property type="nucleotide sequence ID" value="NZ_JBFMIA010000354.1"/>
</dbReference>
<dbReference type="Gene3D" id="3.40.50.300">
    <property type="entry name" value="P-loop containing nucleotide triphosphate hydrolases"/>
    <property type="match status" value="1"/>
</dbReference>
<keyword evidence="3" id="KW-1185">Reference proteome</keyword>
<dbReference type="InterPro" id="IPR032689">
    <property type="entry name" value="TraG-D_C"/>
</dbReference>
<gene>
    <name evidence="2" type="ORF">AB1471_18160</name>
</gene>
<dbReference type="EMBL" id="JBFMIA010000354">
    <property type="protein sequence ID" value="MEW9503649.1"/>
    <property type="molecule type" value="Genomic_DNA"/>
</dbReference>
<evidence type="ECO:0000313" key="3">
    <source>
        <dbReference type="Proteomes" id="UP001556040"/>
    </source>
</evidence>
<comment type="caution">
    <text evidence="2">The sequence shown here is derived from an EMBL/GenBank/DDBJ whole genome shotgun (WGS) entry which is preliminary data.</text>
</comment>
<dbReference type="InterPro" id="IPR027417">
    <property type="entry name" value="P-loop_NTPase"/>
</dbReference>
<proteinExistence type="predicted"/>
<feature type="non-terminal residue" evidence="2">
    <location>
        <position position="73"/>
    </location>
</feature>
<reference evidence="2 3" key="1">
    <citation type="journal article" date="1979" name="Int. J. Syst. Evol. Microbiol.">
        <title>Bacillus globisporus subsp. marinus subsp. nov.</title>
        <authorList>
            <person name="Liu H."/>
        </authorList>
    </citation>
    <scope>NUCLEOTIDE SEQUENCE [LARGE SCALE GENOMIC DNA]</scope>
    <source>
        <strain evidence="2 3">DSM 1297</strain>
    </source>
</reference>
<feature type="non-terminal residue" evidence="2">
    <location>
        <position position="1"/>
    </location>
</feature>
<organism evidence="2 3">
    <name type="scientific">Jeotgalibacillus marinus</name>
    <dbReference type="NCBI Taxonomy" id="86667"/>
    <lineage>
        <taxon>Bacteria</taxon>
        <taxon>Bacillati</taxon>
        <taxon>Bacillota</taxon>
        <taxon>Bacilli</taxon>
        <taxon>Bacillales</taxon>
        <taxon>Caryophanaceae</taxon>
        <taxon>Jeotgalibacillus</taxon>
    </lineage>
</organism>
<dbReference type="Pfam" id="PF12696">
    <property type="entry name" value="TraG-D_C"/>
    <property type="match status" value="1"/>
</dbReference>
<dbReference type="Proteomes" id="UP001556040">
    <property type="component" value="Unassembled WGS sequence"/>
</dbReference>
<accession>A0ABV3Q8Q0</accession>
<name>A0ABV3Q8Q0_9BACL</name>
<evidence type="ECO:0000313" key="2">
    <source>
        <dbReference type="EMBL" id="MEW9503649.1"/>
    </source>
</evidence>
<protein>
    <submittedName>
        <fullName evidence="2">Type IV secretory system conjugative DNA transfer family protein</fullName>
    </submittedName>
</protein>
<evidence type="ECO:0000259" key="1">
    <source>
        <dbReference type="Pfam" id="PF12696"/>
    </source>
</evidence>
<sequence>DWQKTGERPLLFLIDEAQEMIGVEDRRFLAVARGHGGACVYATQNIEAYTSRMGMEAAISFMDNFRSKVVMIS</sequence>